<evidence type="ECO:0000256" key="2">
    <source>
        <dbReference type="ARBA" id="ARBA00022692"/>
    </source>
</evidence>
<evidence type="ECO:0000256" key="1">
    <source>
        <dbReference type="ARBA" id="ARBA00004141"/>
    </source>
</evidence>
<reference evidence="8" key="1">
    <citation type="submission" date="2020-05" db="EMBL/GenBank/DDBJ databases">
        <authorList>
            <person name="Chiriac C."/>
            <person name="Salcher M."/>
            <person name="Ghai R."/>
            <person name="Kavagutti S V."/>
        </authorList>
    </citation>
    <scope>NUCLEOTIDE SEQUENCE</scope>
</reference>
<feature type="transmembrane region" description="Helical" evidence="5">
    <location>
        <begin position="40"/>
        <end position="60"/>
    </location>
</feature>
<keyword evidence="4 5" id="KW-0472">Membrane</keyword>
<accession>A0A6J7R3R3</accession>
<dbReference type="InterPro" id="IPR000537">
    <property type="entry name" value="UbiA_prenyltransferase"/>
</dbReference>
<sequence>MTLATSRRTFVGLLAASHFPPTLAVTAITSLLAYEVGRGWGTVFVALAVLSGQLSVGWSNDWFDAARDRRADRVEKPIVSEIVQRQTVARCAILALVLCVPLSLCSGWRAALVHFIAIGSAWAYNRIGKTQWWSPLPYAISFGLLPVFVTLGLHGHPWPRSQAVIAAALLGLGAHFINTIPDYEADLRNQVRGFPQRVGKDASLFLGVVMLAGATLSIVFMIPTVGVLVVTLASLSFLADCLVVFETRRGEPRRAWYLVLVSAFISVCLFASAGSALVR</sequence>
<dbReference type="Gene3D" id="1.20.120.1780">
    <property type="entry name" value="UbiA prenyltransferase"/>
    <property type="match status" value="1"/>
</dbReference>
<feature type="transmembrane region" description="Helical" evidence="5">
    <location>
        <begin position="136"/>
        <end position="155"/>
    </location>
</feature>
<feature type="transmembrane region" description="Helical" evidence="5">
    <location>
        <begin position="257"/>
        <end position="278"/>
    </location>
</feature>
<evidence type="ECO:0000313" key="6">
    <source>
        <dbReference type="EMBL" id="CAB4832024.1"/>
    </source>
</evidence>
<protein>
    <submittedName>
        <fullName evidence="8">Unannotated protein</fullName>
    </submittedName>
</protein>
<evidence type="ECO:0000256" key="4">
    <source>
        <dbReference type="ARBA" id="ARBA00023136"/>
    </source>
</evidence>
<dbReference type="Gene3D" id="1.10.357.140">
    <property type="entry name" value="UbiA prenyltransferase"/>
    <property type="match status" value="1"/>
</dbReference>
<name>A0A6J7R3R3_9ZZZZ</name>
<dbReference type="EMBL" id="CAFBLT010000001">
    <property type="protein sequence ID" value="CAB4876304.1"/>
    <property type="molecule type" value="Genomic_DNA"/>
</dbReference>
<dbReference type="AlphaFoldDB" id="A0A6J7R3R3"/>
<dbReference type="GO" id="GO:0016765">
    <property type="term" value="F:transferase activity, transferring alkyl or aryl (other than methyl) groups"/>
    <property type="evidence" value="ECO:0007669"/>
    <property type="project" value="InterPro"/>
</dbReference>
<organism evidence="8">
    <name type="scientific">freshwater metagenome</name>
    <dbReference type="NCBI Taxonomy" id="449393"/>
    <lineage>
        <taxon>unclassified sequences</taxon>
        <taxon>metagenomes</taxon>
        <taxon>ecological metagenomes</taxon>
    </lineage>
</organism>
<dbReference type="Pfam" id="PF01040">
    <property type="entry name" value="UbiA"/>
    <property type="match status" value="1"/>
</dbReference>
<feature type="transmembrane region" description="Helical" evidence="5">
    <location>
        <begin position="161"/>
        <end position="181"/>
    </location>
</feature>
<proteinExistence type="predicted"/>
<dbReference type="EMBL" id="CAFABE010000068">
    <property type="protein sequence ID" value="CAB4832024.1"/>
    <property type="molecule type" value="Genomic_DNA"/>
</dbReference>
<dbReference type="GO" id="GO:0016020">
    <property type="term" value="C:membrane"/>
    <property type="evidence" value="ECO:0007669"/>
    <property type="project" value="UniProtKB-SubCell"/>
</dbReference>
<feature type="transmembrane region" description="Helical" evidence="5">
    <location>
        <begin position="202"/>
        <end position="222"/>
    </location>
</feature>
<feature type="transmembrane region" description="Helical" evidence="5">
    <location>
        <begin position="228"/>
        <end position="245"/>
    </location>
</feature>
<evidence type="ECO:0000313" key="7">
    <source>
        <dbReference type="EMBL" id="CAB4876304.1"/>
    </source>
</evidence>
<keyword evidence="3 5" id="KW-1133">Transmembrane helix</keyword>
<evidence type="ECO:0000256" key="3">
    <source>
        <dbReference type="ARBA" id="ARBA00022989"/>
    </source>
</evidence>
<comment type="subcellular location">
    <subcellularLocation>
        <location evidence="1">Membrane</location>
        <topology evidence="1">Multi-pass membrane protein</topology>
    </subcellularLocation>
</comment>
<dbReference type="InterPro" id="IPR044878">
    <property type="entry name" value="UbiA_sf"/>
</dbReference>
<keyword evidence="2 5" id="KW-0812">Transmembrane</keyword>
<dbReference type="EMBL" id="CAFBPM010000008">
    <property type="protein sequence ID" value="CAB5022174.1"/>
    <property type="molecule type" value="Genomic_DNA"/>
</dbReference>
<evidence type="ECO:0000313" key="8">
    <source>
        <dbReference type="EMBL" id="CAB5022174.1"/>
    </source>
</evidence>
<evidence type="ECO:0000256" key="5">
    <source>
        <dbReference type="SAM" id="Phobius"/>
    </source>
</evidence>
<gene>
    <name evidence="6" type="ORF">UFOPK3164_01294</name>
    <name evidence="7" type="ORF">UFOPK3427_01152</name>
    <name evidence="8" type="ORF">UFOPK4112_00989</name>
</gene>